<evidence type="ECO:0000313" key="2">
    <source>
        <dbReference type="EMBL" id="GBL99820.1"/>
    </source>
</evidence>
<proteinExistence type="predicted"/>
<reference evidence="2 3" key="1">
    <citation type="journal article" date="2019" name="Sci. Rep.">
        <title>Orb-weaving spider Araneus ventricosus genome elucidates the spidroin gene catalogue.</title>
        <authorList>
            <person name="Kono N."/>
            <person name="Nakamura H."/>
            <person name="Ohtoshi R."/>
            <person name="Moran D.A.P."/>
            <person name="Shinohara A."/>
            <person name="Yoshida Y."/>
            <person name="Fujiwara M."/>
            <person name="Mori M."/>
            <person name="Tomita M."/>
            <person name="Arakawa K."/>
        </authorList>
    </citation>
    <scope>NUCLEOTIDE SEQUENCE [LARGE SCALE GENOMIC DNA]</scope>
</reference>
<dbReference type="AlphaFoldDB" id="A0A4Y2C5T9"/>
<sequence length="87" mass="9831">MRSKKIINVWFHCETNEREKFKTHSSNVPCNKLPANSSDAVLTLSVQITDSAEEFIPKVIIRRRVSSPDKWSRGEGGVCSAVEGRDR</sequence>
<protein>
    <submittedName>
        <fullName evidence="2">Uncharacterized protein</fullName>
    </submittedName>
</protein>
<name>A0A4Y2C5T9_ARAVE</name>
<comment type="caution">
    <text evidence="2">The sequence shown here is derived from an EMBL/GenBank/DDBJ whole genome shotgun (WGS) entry which is preliminary data.</text>
</comment>
<keyword evidence="3" id="KW-1185">Reference proteome</keyword>
<feature type="region of interest" description="Disordered" evidence="1">
    <location>
        <begin position="68"/>
        <end position="87"/>
    </location>
</feature>
<organism evidence="2 3">
    <name type="scientific">Araneus ventricosus</name>
    <name type="common">Orbweaver spider</name>
    <name type="synonym">Epeira ventricosa</name>
    <dbReference type="NCBI Taxonomy" id="182803"/>
    <lineage>
        <taxon>Eukaryota</taxon>
        <taxon>Metazoa</taxon>
        <taxon>Ecdysozoa</taxon>
        <taxon>Arthropoda</taxon>
        <taxon>Chelicerata</taxon>
        <taxon>Arachnida</taxon>
        <taxon>Araneae</taxon>
        <taxon>Araneomorphae</taxon>
        <taxon>Entelegynae</taxon>
        <taxon>Araneoidea</taxon>
        <taxon>Araneidae</taxon>
        <taxon>Araneus</taxon>
    </lineage>
</organism>
<dbReference type="EMBL" id="BGPR01000151">
    <property type="protein sequence ID" value="GBL99820.1"/>
    <property type="molecule type" value="Genomic_DNA"/>
</dbReference>
<accession>A0A4Y2C5T9</accession>
<dbReference type="Proteomes" id="UP000499080">
    <property type="component" value="Unassembled WGS sequence"/>
</dbReference>
<gene>
    <name evidence="2" type="ORF">AVEN_162830_1</name>
</gene>
<evidence type="ECO:0000256" key="1">
    <source>
        <dbReference type="SAM" id="MobiDB-lite"/>
    </source>
</evidence>
<evidence type="ECO:0000313" key="3">
    <source>
        <dbReference type="Proteomes" id="UP000499080"/>
    </source>
</evidence>